<gene>
    <name evidence="3" type="ORF">COZ58_05215</name>
</gene>
<organism evidence="3 4">
    <name type="scientific">Candidatus Infernicultor aquiphilus</name>
    <dbReference type="NCBI Taxonomy" id="1805029"/>
    <lineage>
        <taxon>Bacteria</taxon>
        <taxon>Pseudomonadati</taxon>
        <taxon>Atribacterota</taxon>
        <taxon>Candidatus Phoenicimicrobiia</taxon>
        <taxon>Candidatus Pheonicimicrobiales</taxon>
        <taxon>Candidatus Phoenicimicrobiaceae</taxon>
        <taxon>Candidatus Infernicultor</taxon>
    </lineage>
</organism>
<feature type="domain" description="Solute-binding protein family 5" evidence="2">
    <location>
        <begin position="67"/>
        <end position="523"/>
    </location>
</feature>
<dbReference type="SUPFAM" id="SSF53850">
    <property type="entry name" value="Periplasmic binding protein-like II"/>
    <property type="match status" value="1"/>
</dbReference>
<evidence type="ECO:0000256" key="1">
    <source>
        <dbReference type="SAM" id="SignalP"/>
    </source>
</evidence>
<dbReference type="Proteomes" id="UP000231493">
    <property type="component" value="Unassembled WGS sequence"/>
</dbReference>
<proteinExistence type="predicted"/>
<name>A0A2M7K7D5_9BACT</name>
<accession>A0A2M7K7D5</accession>
<dbReference type="CDD" id="cd08512">
    <property type="entry name" value="PBP2_NikA_DppA_OppA_like_7"/>
    <property type="match status" value="1"/>
</dbReference>
<evidence type="ECO:0000313" key="4">
    <source>
        <dbReference type="Proteomes" id="UP000231493"/>
    </source>
</evidence>
<dbReference type="AlphaFoldDB" id="A0A2M7K7D5"/>
<protein>
    <submittedName>
        <fullName evidence="3">ABC transporter substrate-binding protein</fullName>
    </submittedName>
</protein>
<dbReference type="EMBL" id="PFIP01000108">
    <property type="protein sequence ID" value="PIX34059.1"/>
    <property type="molecule type" value="Genomic_DNA"/>
</dbReference>
<dbReference type="Gene3D" id="3.10.105.10">
    <property type="entry name" value="Dipeptide-binding Protein, Domain 3"/>
    <property type="match status" value="1"/>
</dbReference>
<keyword evidence="1" id="KW-0732">Signal</keyword>
<dbReference type="PANTHER" id="PTHR30290:SF34">
    <property type="entry name" value="ABC TRANSPORTER, PERIPLASMIC OLIGO-PEPTIDE BINDING PROTEIN, PUTATIVE-RELATED"/>
    <property type="match status" value="1"/>
</dbReference>
<dbReference type="InterPro" id="IPR030678">
    <property type="entry name" value="Peptide/Ni-bd"/>
</dbReference>
<dbReference type="Pfam" id="PF00496">
    <property type="entry name" value="SBP_bac_5"/>
    <property type="match status" value="1"/>
</dbReference>
<dbReference type="Gene3D" id="3.40.190.10">
    <property type="entry name" value="Periplasmic binding protein-like II"/>
    <property type="match status" value="1"/>
</dbReference>
<dbReference type="PIRSF" id="PIRSF002741">
    <property type="entry name" value="MppA"/>
    <property type="match status" value="1"/>
</dbReference>
<evidence type="ECO:0000259" key="2">
    <source>
        <dbReference type="Pfam" id="PF00496"/>
    </source>
</evidence>
<dbReference type="GO" id="GO:1904680">
    <property type="term" value="F:peptide transmembrane transporter activity"/>
    <property type="evidence" value="ECO:0007669"/>
    <property type="project" value="TreeGrafter"/>
</dbReference>
<evidence type="ECO:0000313" key="3">
    <source>
        <dbReference type="EMBL" id="PIX34059.1"/>
    </source>
</evidence>
<dbReference type="InterPro" id="IPR039424">
    <property type="entry name" value="SBP_5"/>
</dbReference>
<comment type="caution">
    <text evidence="3">The sequence shown here is derived from an EMBL/GenBank/DDBJ whole genome shotgun (WGS) entry which is preliminary data.</text>
</comment>
<feature type="signal peptide" evidence="1">
    <location>
        <begin position="1"/>
        <end position="17"/>
    </location>
</feature>
<reference evidence="4" key="1">
    <citation type="submission" date="2017-09" db="EMBL/GenBank/DDBJ databases">
        <title>Depth-based differentiation of microbial function through sediment-hosted aquifers and enrichment of novel symbionts in the deep terrestrial subsurface.</title>
        <authorList>
            <person name="Probst A.J."/>
            <person name="Ladd B."/>
            <person name="Jarett J.K."/>
            <person name="Geller-Mcgrath D.E."/>
            <person name="Sieber C.M."/>
            <person name="Emerson J.B."/>
            <person name="Anantharaman K."/>
            <person name="Thomas B.C."/>
            <person name="Malmstrom R."/>
            <person name="Stieglmeier M."/>
            <person name="Klingl A."/>
            <person name="Woyke T."/>
            <person name="Ryan C.M."/>
            <person name="Banfield J.F."/>
        </authorList>
    </citation>
    <scope>NUCLEOTIDE SEQUENCE [LARGE SCALE GENOMIC DNA]</scope>
</reference>
<dbReference type="GO" id="GO:0043190">
    <property type="term" value="C:ATP-binding cassette (ABC) transporter complex"/>
    <property type="evidence" value="ECO:0007669"/>
    <property type="project" value="InterPro"/>
</dbReference>
<dbReference type="InterPro" id="IPR000914">
    <property type="entry name" value="SBP_5_dom"/>
</dbReference>
<feature type="chain" id="PRO_5014818339" evidence="1">
    <location>
        <begin position="18"/>
        <end position="610"/>
    </location>
</feature>
<sequence>MGLLLALIMLFASFSFAEVKNPDTMILATIGGPESMDPHWAYDTASGEVIYNCYDNLINYKGESTSEFVPMLATEVPTVENGLIKDDGLTYIFTIRKDVKFHNGDILTPEDVAYSIKRALIFDRAGGPVWMLFEPLLATHSIEEIAVELAGVENYSDLFENGDTRGELKSNYKDAMVKVVTDYVNKVVEVDGNNVIFHLAQAYGPLLNILAHSGSWASIIDKKWAIEQGAWDGQVDTWWKYHDPVCENDPLYAIENGTGPFVLKKWVPEEIVMLERFDDYWQGPAKVKNVQIKGVAEWTTRKLMLQTGDADLAYVPIQYLSEVKRMEGVRVIENLPTLSNVVSMFPWTINAESPYIGSGKLDGKGIPADFFSDVHVRRGFSYLFPYDIFITKIAKGQAIRNSGPIPKGILGFSDDPSLFYDFSIIKAMEEFKLAWDGELWEKGCEFNIFYNEGNDTRKAAVDMLATYAKMINPKFKITPVGMPWSAYLKAFLTETLPIFTIGWLADYPDPHNWVPVYMGSKGDYSSYFGEVYKEFAEKNVDPLTEKALKETDHVKREEIYKELLKIAHDQAISLYIYQPIGHHVERAWVKGWYYNSIRPGVDFYSLSKSE</sequence>
<dbReference type="GO" id="GO:0030288">
    <property type="term" value="C:outer membrane-bounded periplasmic space"/>
    <property type="evidence" value="ECO:0007669"/>
    <property type="project" value="UniProtKB-ARBA"/>
</dbReference>
<dbReference type="PANTHER" id="PTHR30290">
    <property type="entry name" value="PERIPLASMIC BINDING COMPONENT OF ABC TRANSPORTER"/>
    <property type="match status" value="1"/>
</dbReference>
<dbReference type="GO" id="GO:0015833">
    <property type="term" value="P:peptide transport"/>
    <property type="evidence" value="ECO:0007669"/>
    <property type="project" value="TreeGrafter"/>
</dbReference>